<proteinExistence type="predicted"/>
<keyword evidence="2" id="KW-1185">Reference proteome</keyword>
<accession>A0A841E0N9</accession>
<sequence length="67" mass="7390">MTAGARRSKLPPLPAIEKQPCPGCGVRPWITHRPDCDTGGEFACLTVWVPRGAKYPPYARLGREIQD</sequence>
<evidence type="ECO:0000313" key="1">
    <source>
        <dbReference type="EMBL" id="MBB5984019.1"/>
    </source>
</evidence>
<comment type="caution">
    <text evidence="1">The sequence shown here is derived from an EMBL/GenBank/DDBJ whole genome shotgun (WGS) entry which is preliminary data.</text>
</comment>
<dbReference type="Proteomes" id="UP000558997">
    <property type="component" value="Unassembled WGS sequence"/>
</dbReference>
<evidence type="ECO:0000313" key="2">
    <source>
        <dbReference type="Proteomes" id="UP000558997"/>
    </source>
</evidence>
<name>A0A841E0N9_9ACTN</name>
<protein>
    <submittedName>
        <fullName evidence="1">Uncharacterized protein</fullName>
    </submittedName>
</protein>
<reference evidence="1 2" key="1">
    <citation type="submission" date="2020-08" db="EMBL/GenBank/DDBJ databases">
        <title>Sequencing the genomes of 1000 actinobacteria strains.</title>
        <authorList>
            <person name="Klenk H.-P."/>
        </authorList>
    </citation>
    <scope>NUCLEOTIDE SEQUENCE [LARGE SCALE GENOMIC DNA]</scope>
    <source>
        <strain evidence="1 2">DSM 17294</strain>
    </source>
</reference>
<dbReference type="EMBL" id="JACHNF010000002">
    <property type="protein sequence ID" value="MBB5984019.1"/>
    <property type="molecule type" value="Genomic_DNA"/>
</dbReference>
<dbReference type="AlphaFoldDB" id="A0A841E0N9"/>
<gene>
    <name evidence="1" type="ORF">HDA44_007434</name>
</gene>
<dbReference type="RefSeq" id="WP_184845131.1">
    <property type="nucleotide sequence ID" value="NZ_BAAAVN010000031.1"/>
</dbReference>
<organism evidence="1 2">
    <name type="scientific">Kribbella solani</name>
    <dbReference type="NCBI Taxonomy" id="236067"/>
    <lineage>
        <taxon>Bacteria</taxon>
        <taxon>Bacillati</taxon>
        <taxon>Actinomycetota</taxon>
        <taxon>Actinomycetes</taxon>
        <taxon>Propionibacteriales</taxon>
        <taxon>Kribbellaceae</taxon>
        <taxon>Kribbella</taxon>
    </lineage>
</organism>